<organism evidence="8 9">
    <name type="scientific">Nocardiopsis kunsanensis</name>
    <dbReference type="NCBI Taxonomy" id="141693"/>
    <lineage>
        <taxon>Bacteria</taxon>
        <taxon>Bacillati</taxon>
        <taxon>Actinomycetota</taxon>
        <taxon>Actinomycetes</taxon>
        <taxon>Streptosporangiales</taxon>
        <taxon>Nocardiopsidaceae</taxon>
        <taxon>Nocardiopsis</taxon>
    </lineage>
</organism>
<keyword evidence="5" id="KW-0046">Antibiotic resistance</keyword>
<evidence type="ECO:0000313" key="8">
    <source>
        <dbReference type="EMBL" id="GHD35334.1"/>
    </source>
</evidence>
<dbReference type="SUPFAM" id="SSF52540">
    <property type="entry name" value="P-loop containing nucleoside triphosphate hydrolases"/>
    <property type="match status" value="1"/>
</dbReference>
<dbReference type="GO" id="GO:0016887">
    <property type="term" value="F:ATP hydrolysis activity"/>
    <property type="evidence" value="ECO:0007669"/>
    <property type="project" value="InterPro"/>
</dbReference>
<evidence type="ECO:0000256" key="6">
    <source>
        <dbReference type="SAM" id="MobiDB-lite"/>
    </source>
</evidence>
<feature type="compositionally biased region" description="Basic and acidic residues" evidence="6">
    <location>
        <begin position="308"/>
        <end position="332"/>
    </location>
</feature>
<evidence type="ECO:0000256" key="1">
    <source>
        <dbReference type="ARBA" id="ARBA00004202"/>
    </source>
</evidence>
<dbReference type="InterPro" id="IPR003593">
    <property type="entry name" value="AAA+_ATPase"/>
</dbReference>
<comment type="caution">
    <text evidence="8">The sequence shown here is derived from an EMBL/GenBank/DDBJ whole genome shotgun (WGS) entry which is preliminary data.</text>
</comment>
<keyword evidence="2" id="KW-0813">Transport</keyword>
<dbReference type="InterPro" id="IPR003439">
    <property type="entry name" value="ABC_transporter-like_ATP-bd"/>
</dbReference>
<dbReference type="GO" id="GO:0046677">
    <property type="term" value="P:response to antibiotic"/>
    <property type="evidence" value="ECO:0007669"/>
    <property type="project" value="UniProtKB-KW"/>
</dbReference>
<accession>A0A918XK00</accession>
<dbReference type="RefSeq" id="WP_193518555.1">
    <property type="nucleotide sequence ID" value="NZ_BMXL01000033.1"/>
</dbReference>
<dbReference type="GO" id="GO:0005524">
    <property type="term" value="F:ATP binding"/>
    <property type="evidence" value="ECO:0007669"/>
    <property type="project" value="UniProtKB-KW"/>
</dbReference>
<protein>
    <submittedName>
        <fullName evidence="8">ABC transporter ATP-binding protein</fullName>
    </submittedName>
</protein>
<evidence type="ECO:0000256" key="5">
    <source>
        <dbReference type="ARBA" id="ARBA00023251"/>
    </source>
</evidence>
<dbReference type="GO" id="GO:0005886">
    <property type="term" value="C:plasma membrane"/>
    <property type="evidence" value="ECO:0007669"/>
    <property type="project" value="UniProtKB-SubCell"/>
</dbReference>
<dbReference type="PANTHER" id="PTHR42711:SF17">
    <property type="entry name" value="ABC TRANSPORTER ATP-BINDING PROTEIN"/>
    <property type="match status" value="1"/>
</dbReference>
<name>A0A918XK00_9ACTN</name>
<dbReference type="Pfam" id="PF00005">
    <property type="entry name" value="ABC_tran"/>
    <property type="match status" value="1"/>
</dbReference>
<evidence type="ECO:0000259" key="7">
    <source>
        <dbReference type="PROSITE" id="PS50893"/>
    </source>
</evidence>
<comment type="subcellular location">
    <subcellularLocation>
        <location evidence="1">Cell membrane</location>
        <topology evidence="1">Peripheral membrane protein</topology>
    </subcellularLocation>
</comment>
<dbReference type="InterPro" id="IPR017871">
    <property type="entry name" value="ABC_transporter-like_CS"/>
</dbReference>
<dbReference type="PROSITE" id="PS50893">
    <property type="entry name" value="ABC_TRANSPORTER_2"/>
    <property type="match status" value="1"/>
</dbReference>
<feature type="region of interest" description="Disordered" evidence="6">
    <location>
        <begin position="305"/>
        <end position="332"/>
    </location>
</feature>
<evidence type="ECO:0000256" key="4">
    <source>
        <dbReference type="ARBA" id="ARBA00022840"/>
    </source>
</evidence>
<gene>
    <name evidence="8" type="ORF">GCM10007147_41720</name>
</gene>
<dbReference type="PANTHER" id="PTHR42711">
    <property type="entry name" value="ABC TRANSPORTER ATP-BINDING PROTEIN"/>
    <property type="match status" value="1"/>
</dbReference>
<dbReference type="SMART" id="SM00382">
    <property type="entry name" value="AAA"/>
    <property type="match status" value="1"/>
</dbReference>
<keyword evidence="4 8" id="KW-0067">ATP-binding</keyword>
<evidence type="ECO:0000256" key="3">
    <source>
        <dbReference type="ARBA" id="ARBA00022741"/>
    </source>
</evidence>
<evidence type="ECO:0000313" key="9">
    <source>
        <dbReference type="Proteomes" id="UP000654947"/>
    </source>
</evidence>
<feature type="domain" description="ABC transporter" evidence="7">
    <location>
        <begin position="11"/>
        <end position="236"/>
    </location>
</feature>
<dbReference type="AlphaFoldDB" id="A0A918XK00"/>
<dbReference type="EMBL" id="BMXL01000033">
    <property type="protein sequence ID" value="GHD35334.1"/>
    <property type="molecule type" value="Genomic_DNA"/>
</dbReference>
<keyword evidence="3" id="KW-0547">Nucleotide-binding</keyword>
<dbReference type="Gene3D" id="3.40.50.300">
    <property type="entry name" value="P-loop containing nucleotide triphosphate hydrolases"/>
    <property type="match status" value="1"/>
</dbReference>
<evidence type="ECO:0000256" key="2">
    <source>
        <dbReference type="ARBA" id="ARBA00022448"/>
    </source>
</evidence>
<dbReference type="PROSITE" id="PS00211">
    <property type="entry name" value="ABC_TRANSPORTER_1"/>
    <property type="match status" value="1"/>
</dbReference>
<keyword evidence="9" id="KW-1185">Reference proteome</keyword>
<dbReference type="InterPro" id="IPR027417">
    <property type="entry name" value="P-loop_NTPase"/>
</dbReference>
<dbReference type="InterPro" id="IPR050763">
    <property type="entry name" value="ABC_transporter_ATP-binding"/>
</dbReference>
<sequence length="332" mass="35935">MAEGGRDDPAVRVRGLTQVYGPAVALDGVDFDAHRGEIVGVLGPNGAGKTTLLETCVGLRSRTRGTVEVIGLDPEPRPLRLRERVTVQPQHAALMPELTARETLELWSSFYRNPLAVPDVTGPLGVEDFGDRRVSVLSGGQFQRLRIAMALLPDPEVVLLDEPSAGLDPANRKALRRAVAELRGENRCVILSTHHMDEAEELCDRIVVVDGGRLAAEGPPSRIVAEHAPGCQLRFEASDYGTIADLAREHGFDLERRGTRGGCVLVEVEVGEDRLNEALSLLVGSDTAGVDIRRGDLEEAFAAVTGSRIDDEGQRKPAEDAPRRTELPLDTR</sequence>
<reference evidence="8 9" key="1">
    <citation type="journal article" date="2014" name="Int. J. Syst. Evol. Microbiol.">
        <title>Complete genome sequence of Corynebacterium casei LMG S-19264T (=DSM 44701T), isolated from a smear-ripened cheese.</title>
        <authorList>
            <consortium name="US DOE Joint Genome Institute (JGI-PGF)"/>
            <person name="Walter F."/>
            <person name="Albersmeier A."/>
            <person name="Kalinowski J."/>
            <person name="Ruckert C."/>
        </authorList>
    </citation>
    <scope>NUCLEOTIDE SEQUENCE [LARGE SCALE GENOMIC DNA]</scope>
    <source>
        <strain evidence="8 9">KCTC 19473</strain>
    </source>
</reference>
<dbReference type="Proteomes" id="UP000654947">
    <property type="component" value="Unassembled WGS sequence"/>
</dbReference>
<proteinExistence type="predicted"/>